<evidence type="ECO:0000313" key="2">
    <source>
        <dbReference type="Proteomes" id="UP000008075"/>
    </source>
</evidence>
<sequence>MLSFRLKNEDIEILETRDEFTTHHECARFRSTDYFISKNKFE</sequence>
<accession>D3VCZ2</accession>
<dbReference type="EMBL" id="FN667742">
    <property type="protein sequence ID" value="CBJ89858.1"/>
    <property type="molecule type" value="Genomic_DNA"/>
</dbReference>
<proteinExistence type="predicted"/>
<name>D3VCZ2_XENNA</name>
<gene>
    <name evidence="1" type="ordered locus">XNC1_1798</name>
</gene>
<protein>
    <submittedName>
        <fullName evidence="1">Uncharacterized protein</fullName>
    </submittedName>
</protein>
<dbReference type="Proteomes" id="UP000008075">
    <property type="component" value="Chromosome"/>
</dbReference>
<organism evidence="1 2">
    <name type="scientific">Xenorhabdus nematophila (strain ATCC 19061 / DSM 3370 / CCUG 14189 / LMG 1036 / NCIMB 9965 / AN6)</name>
    <dbReference type="NCBI Taxonomy" id="406817"/>
    <lineage>
        <taxon>Bacteria</taxon>
        <taxon>Pseudomonadati</taxon>
        <taxon>Pseudomonadota</taxon>
        <taxon>Gammaproteobacteria</taxon>
        <taxon>Enterobacterales</taxon>
        <taxon>Morganellaceae</taxon>
        <taxon>Xenorhabdus</taxon>
    </lineage>
</organism>
<keyword evidence="2" id="KW-1185">Reference proteome</keyword>
<reference evidence="1 2" key="1">
    <citation type="journal article" date="2011" name="PLoS ONE">
        <title>The entomopathogenic bacterial endosymbionts xenorhabdus and photorhabdus: convergent lifestyles from divergent genomes.</title>
        <authorList>
            <person name="Chaston J.M."/>
            <person name="Suen G."/>
            <person name="Tucker S.L."/>
            <person name="Andersen A.W."/>
            <person name="Bhasin A."/>
            <person name="Bode E."/>
            <person name="Bode H.B."/>
            <person name="Brachmann A.O."/>
            <person name="Cowles C.E."/>
            <person name="Cowles K.N."/>
            <person name="Darby C."/>
            <person name="de Leon L."/>
            <person name="Drace K."/>
            <person name="Du Z."/>
            <person name="Givaudan A."/>
            <person name="Herbert Tran E.E."/>
            <person name="Jewell K.A."/>
            <person name="Knack J.J."/>
            <person name="Krasomil-Osterfeld K.C."/>
            <person name="Kukor R."/>
            <person name="Lanois A."/>
            <person name="Latreille P."/>
            <person name="Leimgruber N.K."/>
            <person name="Lipke C.M."/>
            <person name="Liu R."/>
            <person name="Lu X."/>
            <person name="Martens E.C."/>
            <person name="Marri P.R."/>
            <person name="Medigue C."/>
            <person name="Menard M.L."/>
            <person name="Miller N.M."/>
            <person name="Morales-Soto N."/>
            <person name="Norton S."/>
            <person name="Ogier J.C."/>
            <person name="Orchard S.S."/>
            <person name="Park D."/>
            <person name="Park Y."/>
            <person name="Qurollo B.A."/>
            <person name="Sugar D.R."/>
            <person name="Richards G.R."/>
            <person name="Rouy Z."/>
            <person name="Slominski B."/>
            <person name="Slominski K."/>
            <person name="Snyder H."/>
            <person name="Tjaden B.C."/>
            <person name="van der Hoeven R."/>
            <person name="Welch R.D."/>
            <person name="Wheeler C."/>
            <person name="Xiang B."/>
            <person name="Barbazuk B."/>
            <person name="Gaudriault S."/>
            <person name="Goodner B."/>
            <person name="Slater S.C."/>
            <person name="Forst S."/>
            <person name="Goldman B.S."/>
            <person name="Goodrich-Blair H."/>
        </authorList>
    </citation>
    <scope>NUCLEOTIDE SEQUENCE [LARGE SCALE GENOMIC DNA]</scope>
    <source>
        <strain evidence="2">ATCC 19061 / DSM 3370 / CCUG 14189 / LMG 1036 / NCIMB 9965 / AN6</strain>
    </source>
</reference>
<evidence type="ECO:0000313" key="1">
    <source>
        <dbReference type="EMBL" id="CBJ89858.1"/>
    </source>
</evidence>
<dbReference type="KEGG" id="xne:XNC1_1798"/>
<dbReference type="AlphaFoldDB" id="D3VCZ2"/>
<dbReference type="HOGENOM" id="CLU_3260004_0_0_6"/>